<dbReference type="SMART" id="SM00633">
    <property type="entry name" value="Glyco_10"/>
    <property type="match status" value="1"/>
</dbReference>
<dbReference type="Proteomes" id="UP000193719">
    <property type="component" value="Unassembled WGS sequence"/>
</dbReference>
<keyword evidence="12" id="KW-1185">Reference proteome</keyword>
<evidence type="ECO:0000256" key="9">
    <source>
        <dbReference type="RuleBase" id="RU361174"/>
    </source>
</evidence>
<evidence type="ECO:0000256" key="2">
    <source>
        <dbReference type="ARBA" id="ARBA00007495"/>
    </source>
</evidence>
<keyword evidence="3 11" id="KW-0858">Xylan degradation</keyword>
<feature type="non-terminal residue" evidence="11">
    <location>
        <position position="1"/>
    </location>
</feature>
<name>A0A1Y1V226_9FUNG</name>
<dbReference type="AlphaFoldDB" id="A0A1Y1V226"/>
<keyword evidence="6 9" id="KW-0119">Carbohydrate metabolism</keyword>
<sequence length="317" mass="35946">GYGGLRDYLGSSAFKIGAAVNSIYFTNEKYVNTTTTNFNMIVAENACKFSGIQYTQGVYNFNDCDKHLEFAEKNNMELRGHCLIWHAYPPSWFEKITTDTVMNKTIVNHITKVLTHYQGKIKIWDVVNEAIDDGTPSDEFKFRKSFLYNALPNFVDIAFQTAREVDPSVKLFYNDYNIEGGLSKSEATYLFVKDLVKRGIPIDGVGFQYHVSIKFQPSLETVKETIEKYCQLGLEVHITEMDVKCEANCDSSNVDQLQSNVYSNALNACLSSSCCTAFLVWGINDSNTWISPEQKPLLFDTSYNPKPQYTALLNILK</sequence>
<dbReference type="SUPFAM" id="SSF51445">
    <property type="entry name" value="(Trans)glycosidases"/>
    <property type="match status" value="1"/>
</dbReference>
<dbReference type="STRING" id="1754191.A0A1Y1V226"/>
<evidence type="ECO:0000256" key="7">
    <source>
        <dbReference type="ARBA" id="ARBA00023295"/>
    </source>
</evidence>
<dbReference type="EC" id="3.2.1.8" evidence="9"/>
<dbReference type="OrthoDB" id="2147070at2759"/>
<organism evidence="11 12">
    <name type="scientific">Piromyces finnis</name>
    <dbReference type="NCBI Taxonomy" id="1754191"/>
    <lineage>
        <taxon>Eukaryota</taxon>
        <taxon>Fungi</taxon>
        <taxon>Fungi incertae sedis</taxon>
        <taxon>Chytridiomycota</taxon>
        <taxon>Chytridiomycota incertae sedis</taxon>
        <taxon>Neocallimastigomycetes</taxon>
        <taxon>Neocallimastigales</taxon>
        <taxon>Neocallimastigaceae</taxon>
        <taxon>Piromyces</taxon>
    </lineage>
</organism>
<evidence type="ECO:0000256" key="4">
    <source>
        <dbReference type="ARBA" id="ARBA00022729"/>
    </source>
</evidence>
<evidence type="ECO:0000256" key="1">
    <source>
        <dbReference type="ARBA" id="ARBA00000681"/>
    </source>
</evidence>
<feature type="domain" description="GH10" evidence="10">
    <location>
        <begin position="1"/>
        <end position="315"/>
    </location>
</feature>
<comment type="similarity">
    <text evidence="2 9">Belongs to the glycosyl hydrolase 10 (cellulase F) family.</text>
</comment>
<evidence type="ECO:0000256" key="8">
    <source>
        <dbReference type="ARBA" id="ARBA00023326"/>
    </source>
</evidence>
<evidence type="ECO:0000256" key="5">
    <source>
        <dbReference type="ARBA" id="ARBA00022801"/>
    </source>
</evidence>
<dbReference type="PRINTS" id="PR00134">
    <property type="entry name" value="GLHYDRLASE10"/>
</dbReference>
<protein>
    <recommendedName>
        <fullName evidence="9">Beta-xylanase</fullName>
        <ecNumber evidence="9">3.2.1.8</ecNumber>
    </recommendedName>
</protein>
<evidence type="ECO:0000313" key="11">
    <source>
        <dbReference type="EMBL" id="ORX45560.1"/>
    </source>
</evidence>
<keyword evidence="7 9" id="KW-0326">Glycosidase</keyword>
<keyword evidence="4" id="KW-0732">Signal</keyword>
<feature type="non-terminal residue" evidence="11">
    <location>
        <position position="317"/>
    </location>
</feature>
<dbReference type="EMBL" id="MCFH01000039">
    <property type="protein sequence ID" value="ORX45560.1"/>
    <property type="molecule type" value="Genomic_DNA"/>
</dbReference>
<dbReference type="PROSITE" id="PS51760">
    <property type="entry name" value="GH10_2"/>
    <property type="match status" value="1"/>
</dbReference>
<reference evidence="11 12" key="2">
    <citation type="submission" date="2016-08" db="EMBL/GenBank/DDBJ databases">
        <title>Pervasive Adenine N6-methylation of Active Genes in Fungi.</title>
        <authorList>
            <consortium name="DOE Joint Genome Institute"/>
            <person name="Mondo S.J."/>
            <person name="Dannebaum R.O."/>
            <person name="Kuo R.C."/>
            <person name="Labutti K."/>
            <person name="Haridas S."/>
            <person name="Kuo A."/>
            <person name="Salamov A."/>
            <person name="Ahrendt S.R."/>
            <person name="Lipzen A."/>
            <person name="Sullivan W."/>
            <person name="Andreopoulos W.B."/>
            <person name="Clum A."/>
            <person name="Lindquist E."/>
            <person name="Daum C."/>
            <person name="Ramamoorthy G.K."/>
            <person name="Gryganskyi A."/>
            <person name="Culley D."/>
            <person name="Magnuson J.K."/>
            <person name="James T.Y."/>
            <person name="O'Malley M.A."/>
            <person name="Stajich J.E."/>
            <person name="Spatafora J.W."/>
            <person name="Visel A."/>
            <person name="Grigoriev I.V."/>
        </authorList>
    </citation>
    <scope>NUCLEOTIDE SEQUENCE [LARGE SCALE GENOMIC DNA]</scope>
    <source>
        <strain evidence="12">finn</strain>
    </source>
</reference>
<comment type="caution">
    <text evidence="11">The sequence shown here is derived from an EMBL/GenBank/DDBJ whole genome shotgun (WGS) entry which is preliminary data.</text>
</comment>
<dbReference type="GO" id="GO:0045493">
    <property type="term" value="P:xylan catabolic process"/>
    <property type="evidence" value="ECO:0007669"/>
    <property type="project" value="UniProtKB-KW"/>
</dbReference>
<dbReference type="Gene3D" id="3.20.20.80">
    <property type="entry name" value="Glycosidases"/>
    <property type="match status" value="1"/>
</dbReference>
<reference evidence="11 12" key="1">
    <citation type="submission" date="2016-08" db="EMBL/GenBank/DDBJ databases">
        <title>Genomes of anaerobic fungi encode conserved fungal cellulosomes for biomass hydrolysis.</title>
        <authorList>
            <consortium name="DOE Joint Genome Institute"/>
            <person name="Haitjema C.H."/>
            <person name="Gilmore S.P."/>
            <person name="Henske J.K."/>
            <person name="Solomon K.V."/>
            <person name="De Groot R."/>
            <person name="Kuo A."/>
            <person name="Mondo S.J."/>
            <person name="Salamov A.A."/>
            <person name="Labutti K."/>
            <person name="Zhao Z."/>
            <person name="Chiniquy J."/>
            <person name="Barry K."/>
            <person name="Brewer H.M."/>
            <person name="Purvine S.O."/>
            <person name="Wright A.T."/>
            <person name="Boxma B."/>
            <person name="Van Alen T."/>
            <person name="Hackstein J.H."/>
            <person name="Baker S.E."/>
            <person name="Grigoriev I.V."/>
            <person name="O'Malley M.A."/>
        </authorList>
    </citation>
    <scope>NUCLEOTIDE SEQUENCE [LARGE SCALE GENOMIC DNA]</scope>
    <source>
        <strain evidence="12">finn</strain>
    </source>
</reference>
<dbReference type="InterPro" id="IPR044846">
    <property type="entry name" value="GH10"/>
</dbReference>
<dbReference type="PANTHER" id="PTHR31490">
    <property type="entry name" value="GLYCOSYL HYDROLASE"/>
    <property type="match status" value="1"/>
</dbReference>
<dbReference type="InterPro" id="IPR001000">
    <property type="entry name" value="GH10_dom"/>
</dbReference>
<comment type="catalytic activity">
    <reaction evidence="1 9">
        <text>Endohydrolysis of (1-&gt;4)-beta-D-xylosidic linkages in xylans.</text>
        <dbReference type="EC" id="3.2.1.8"/>
    </reaction>
</comment>
<evidence type="ECO:0000313" key="12">
    <source>
        <dbReference type="Proteomes" id="UP000193719"/>
    </source>
</evidence>
<accession>A0A1Y1V226</accession>
<gene>
    <name evidence="11" type="ORF">BCR36DRAFT_227121</name>
</gene>
<proteinExistence type="inferred from homology"/>
<evidence type="ECO:0000256" key="3">
    <source>
        <dbReference type="ARBA" id="ARBA00022651"/>
    </source>
</evidence>
<dbReference type="Pfam" id="PF00331">
    <property type="entry name" value="Glyco_hydro_10"/>
    <property type="match status" value="1"/>
</dbReference>
<keyword evidence="5 9" id="KW-0378">Hydrolase</keyword>
<evidence type="ECO:0000259" key="10">
    <source>
        <dbReference type="PROSITE" id="PS51760"/>
    </source>
</evidence>
<keyword evidence="8 9" id="KW-0624">Polysaccharide degradation</keyword>
<dbReference type="PANTHER" id="PTHR31490:SF88">
    <property type="entry name" value="BETA-XYLANASE"/>
    <property type="match status" value="1"/>
</dbReference>
<dbReference type="GO" id="GO:0031176">
    <property type="term" value="F:endo-1,4-beta-xylanase activity"/>
    <property type="evidence" value="ECO:0007669"/>
    <property type="project" value="UniProtKB-EC"/>
</dbReference>
<evidence type="ECO:0000256" key="6">
    <source>
        <dbReference type="ARBA" id="ARBA00023277"/>
    </source>
</evidence>
<dbReference type="InterPro" id="IPR017853">
    <property type="entry name" value="GH"/>
</dbReference>